<dbReference type="AlphaFoldDB" id="A0A401ZKX8"/>
<feature type="region of interest" description="Disordered" evidence="1">
    <location>
        <begin position="67"/>
        <end position="92"/>
    </location>
</feature>
<evidence type="ECO:0000313" key="2">
    <source>
        <dbReference type="EMBL" id="GCE07519.1"/>
    </source>
</evidence>
<gene>
    <name evidence="2" type="ORF">KDAU_48480</name>
</gene>
<dbReference type="EMBL" id="BIFQ01000001">
    <property type="protein sequence ID" value="GCE07519.1"/>
    <property type="molecule type" value="Genomic_DNA"/>
</dbReference>
<accession>A0A401ZKX8</accession>
<comment type="caution">
    <text evidence="2">The sequence shown here is derived from an EMBL/GenBank/DDBJ whole genome shotgun (WGS) entry which is preliminary data.</text>
</comment>
<organism evidence="2 3">
    <name type="scientific">Dictyobacter aurantiacus</name>
    <dbReference type="NCBI Taxonomy" id="1936993"/>
    <lineage>
        <taxon>Bacteria</taxon>
        <taxon>Bacillati</taxon>
        <taxon>Chloroflexota</taxon>
        <taxon>Ktedonobacteria</taxon>
        <taxon>Ktedonobacterales</taxon>
        <taxon>Dictyobacteraceae</taxon>
        <taxon>Dictyobacter</taxon>
    </lineage>
</organism>
<evidence type="ECO:0000313" key="3">
    <source>
        <dbReference type="Proteomes" id="UP000287224"/>
    </source>
</evidence>
<evidence type="ECO:0000256" key="1">
    <source>
        <dbReference type="SAM" id="MobiDB-lite"/>
    </source>
</evidence>
<sequence length="129" mass="14795">MAYIEDEFHQVTKQGNGKHFSAYILQLDDGHAAILPRGIQYPREMEHEDGYVPRCDATLANAIRDGRLEETEDEEPLYPGYEPLPPEPPDFVPPRDAIVSTLYFGGSLISIQWTRARVQVAKKRKRHNF</sequence>
<keyword evidence="3" id="KW-1185">Reference proteome</keyword>
<name>A0A401ZKX8_9CHLR</name>
<feature type="compositionally biased region" description="Pro residues" evidence="1">
    <location>
        <begin position="82"/>
        <end position="92"/>
    </location>
</feature>
<proteinExistence type="predicted"/>
<protein>
    <submittedName>
        <fullName evidence="2">Uncharacterized protein</fullName>
    </submittedName>
</protein>
<reference evidence="3" key="1">
    <citation type="submission" date="2018-12" db="EMBL/GenBank/DDBJ databases">
        <title>Tengunoibacter tsumagoiensis gen. nov., sp. nov., Dictyobacter kobayashii sp. nov., D. alpinus sp. nov., and D. joshuensis sp. nov. and description of Dictyobacteraceae fam. nov. within the order Ktedonobacterales isolated from Tengu-no-mugimeshi.</title>
        <authorList>
            <person name="Wang C.M."/>
            <person name="Zheng Y."/>
            <person name="Sakai Y."/>
            <person name="Toyoda A."/>
            <person name="Minakuchi Y."/>
            <person name="Abe K."/>
            <person name="Yokota A."/>
            <person name="Yabe S."/>
        </authorList>
    </citation>
    <scope>NUCLEOTIDE SEQUENCE [LARGE SCALE GENOMIC DNA]</scope>
    <source>
        <strain evidence="3">S-27</strain>
    </source>
</reference>
<dbReference type="Proteomes" id="UP000287224">
    <property type="component" value="Unassembled WGS sequence"/>
</dbReference>
<dbReference type="RefSeq" id="WP_126598836.1">
    <property type="nucleotide sequence ID" value="NZ_BIFQ01000001.1"/>
</dbReference>